<organism evidence="1 2">
    <name type="scientific">Paeniglutamicibacter cryotolerans</name>
    <dbReference type="NCBI Taxonomy" id="670079"/>
    <lineage>
        <taxon>Bacteria</taxon>
        <taxon>Bacillati</taxon>
        <taxon>Actinomycetota</taxon>
        <taxon>Actinomycetes</taxon>
        <taxon>Micrococcales</taxon>
        <taxon>Micrococcaceae</taxon>
        <taxon>Paeniglutamicibacter</taxon>
    </lineage>
</organism>
<comment type="caution">
    <text evidence="1">The sequence shown here is derived from an EMBL/GenBank/DDBJ whole genome shotgun (WGS) entry which is preliminary data.</text>
</comment>
<proteinExistence type="predicted"/>
<sequence>MIGTTSAVAEDFASAPAPGTTWLTRLLTAQPLLSAGPEARGVTATACPACC</sequence>
<dbReference type="AlphaFoldDB" id="A0A839QMA2"/>
<protein>
    <submittedName>
        <fullName evidence="1">Uncharacterized protein</fullName>
    </submittedName>
</protein>
<dbReference type="Proteomes" id="UP000523000">
    <property type="component" value="Unassembled WGS sequence"/>
</dbReference>
<name>A0A839QMA2_9MICC</name>
<gene>
    <name evidence="1" type="ORF">E9229_003616</name>
</gene>
<reference evidence="1 2" key="1">
    <citation type="submission" date="2020-08" db="EMBL/GenBank/DDBJ databases">
        <title>Sequencing the genomes of 1000 actinobacteria strains.</title>
        <authorList>
            <person name="Klenk H.-P."/>
        </authorList>
    </citation>
    <scope>NUCLEOTIDE SEQUENCE [LARGE SCALE GENOMIC DNA]</scope>
    <source>
        <strain evidence="1 2">DSM 22826</strain>
    </source>
</reference>
<keyword evidence="2" id="KW-1185">Reference proteome</keyword>
<dbReference type="EMBL" id="JACHVS010000002">
    <property type="protein sequence ID" value="MBB2997369.1"/>
    <property type="molecule type" value="Genomic_DNA"/>
</dbReference>
<evidence type="ECO:0000313" key="1">
    <source>
        <dbReference type="EMBL" id="MBB2997369.1"/>
    </source>
</evidence>
<evidence type="ECO:0000313" key="2">
    <source>
        <dbReference type="Proteomes" id="UP000523000"/>
    </source>
</evidence>
<accession>A0A839QMA2</accession>